<dbReference type="SUPFAM" id="SSF53335">
    <property type="entry name" value="S-adenosyl-L-methionine-dependent methyltransferases"/>
    <property type="match status" value="1"/>
</dbReference>
<dbReference type="PROSITE" id="PS00092">
    <property type="entry name" value="N6_MTASE"/>
    <property type="match status" value="1"/>
</dbReference>
<dbReference type="InterPro" id="IPR050210">
    <property type="entry name" value="tRNA_Adenine-N(6)_MTase"/>
</dbReference>
<keyword evidence="6" id="KW-1185">Reference proteome</keyword>
<organism evidence="5 6">
    <name type="scientific">Psychrosphaera algicola</name>
    <dbReference type="NCBI Taxonomy" id="3023714"/>
    <lineage>
        <taxon>Bacteria</taxon>
        <taxon>Pseudomonadati</taxon>
        <taxon>Pseudomonadota</taxon>
        <taxon>Gammaproteobacteria</taxon>
        <taxon>Alteromonadales</taxon>
        <taxon>Pseudoalteromonadaceae</taxon>
        <taxon>Psychrosphaera</taxon>
    </lineage>
</organism>
<reference evidence="5 6" key="1">
    <citation type="submission" date="2023-01" db="EMBL/GenBank/DDBJ databases">
        <title>Psychrosphaera sp. nov., isolated from marine algae.</title>
        <authorList>
            <person name="Bayburt H."/>
            <person name="Choi B.J."/>
            <person name="Kim J.M."/>
            <person name="Choi D.G."/>
            <person name="Jeon C.O."/>
        </authorList>
    </citation>
    <scope>NUCLEOTIDE SEQUENCE [LARGE SCALE GENOMIC DNA]</scope>
    <source>
        <strain evidence="5 6">G1-22</strain>
    </source>
</reference>
<dbReference type="CDD" id="cd02440">
    <property type="entry name" value="AdoMet_MTases"/>
    <property type="match status" value="1"/>
</dbReference>
<keyword evidence="2" id="KW-0808">Transferase</keyword>
<protein>
    <submittedName>
        <fullName evidence="5">Methyltransferase</fullName>
    </submittedName>
</protein>
<feature type="domain" description="Methyltransferase small" evidence="4">
    <location>
        <begin position="6"/>
        <end position="92"/>
    </location>
</feature>
<dbReference type="EMBL" id="JAQOMS010000002">
    <property type="protein sequence ID" value="MDC2889382.1"/>
    <property type="molecule type" value="Genomic_DNA"/>
</dbReference>
<evidence type="ECO:0000256" key="3">
    <source>
        <dbReference type="ARBA" id="ARBA00022691"/>
    </source>
</evidence>
<dbReference type="GO" id="GO:0008168">
    <property type="term" value="F:methyltransferase activity"/>
    <property type="evidence" value="ECO:0007669"/>
    <property type="project" value="UniProtKB-KW"/>
</dbReference>
<evidence type="ECO:0000313" key="6">
    <source>
        <dbReference type="Proteomes" id="UP001528411"/>
    </source>
</evidence>
<proteinExistence type="predicted"/>
<evidence type="ECO:0000313" key="5">
    <source>
        <dbReference type="EMBL" id="MDC2889382.1"/>
    </source>
</evidence>
<dbReference type="InterPro" id="IPR029063">
    <property type="entry name" value="SAM-dependent_MTases_sf"/>
</dbReference>
<keyword evidence="3" id="KW-0949">S-adenosyl-L-methionine</keyword>
<evidence type="ECO:0000259" key="4">
    <source>
        <dbReference type="Pfam" id="PF05175"/>
    </source>
</evidence>
<dbReference type="Pfam" id="PF05175">
    <property type="entry name" value="MTS"/>
    <property type="match status" value="1"/>
</dbReference>
<dbReference type="RefSeq" id="WP_272180831.1">
    <property type="nucleotide sequence ID" value="NZ_JAQOMS010000002.1"/>
</dbReference>
<dbReference type="Proteomes" id="UP001528411">
    <property type="component" value="Unassembled WGS sequence"/>
</dbReference>
<sequence>MANIDDDKRILDVGTGSGLIALMLAQRITDLGASITAIELDDDAVQQAQQNFEHSDWNGRLTCLKSDFCLWVTSEKFDHIVSNPPYFSHDLQNKDNKRTQARHQITLTFDQLLKRSAELTTEKGKLSLVLPVAEMQELLDIAPTYQWQLNRQCDIKHNRQGKVIRQLVELKNLRQVQSIHNIQHLLFVNLMAVIQSNIKIYVVVFTLNFSFTNK</sequence>
<keyword evidence="1 5" id="KW-0489">Methyltransferase</keyword>
<comment type="caution">
    <text evidence="5">The sequence shown here is derived from an EMBL/GenBank/DDBJ whole genome shotgun (WGS) entry which is preliminary data.</text>
</comment>
<dbReference type="InterPro" id="IPR002052">
    <property type="entry name" value="DNA_methylase_N6_adenine_CS"/>
</dbReference>
<dbReference type="PANTHER" id="PTHR47739:SF1">
    <property type="entry name" value="TRNA1(VAL) (ADENINE(37)-N6)-METHYLTRANSFERASE"/>
    <property type="match status" value="1"/>
</dbReference>
<evidence type="ECO:0000256" key="1">
    <source>
        <dbReference type="ARBA" id="ARBA00022603"/>
    </source>
</evidence>
<accession>A0ABT5FEJ4</accession>
<gene>
    <name evidence="5" type="ORF">PN838_12075</name>
</gene>
<dbReference type="InterPro" id="IPR007848">
    <property type="entry name" value="Small_mtfrase_dom"/>
</dbReference>
<dbReference type="PRINTS" id="PR00507">
    <property type="entry name" value="N12N6MTFRASE"/>
</dbReference>
<dbReference type="Gene3D" id="3.40.50.150">
    <property type="entry name" value="Vaccinia Virus protein VP39"/>
    <property type="match status" value="1"/>
</dbReference>
<evidence type="ECO:0000256" key="2">
    <source>
        <dbReference type="ARBA" id="ARBA00022679"/>
    </source>
</evidence>
<name>A0ABT5FEJ4_9GAMM</name>
<dbReference type="PANTHER" id="PTHR47739">
    <property type="entry name" value="TRNA1(VAL) (ADENINE(37)-N6)-METHYLTRANSFERASE"/>
    <property type="match status" value="1"/>
</dbReference>
<dbReference type="GO" id="GO:0032259">
    <property type="term" value="P:methylation"/>
    <property type="evidence" value="ECO:0007669"/>
    <property type="project" value="UniProtKB-KW"/>
</dbReference>